<dbReference type="InterPro" id="IPR002100">
    <property type="entry name" value="TF_MADSbox"/>
</dbReference>
<feature type="domain" description="MADS-box" evidence="7">
    <location>
        <begin position="1"/>
        <end position="61"/>
    </location>
</feature>
<dbReference type="SMART" id="SM00432">
    <property type="entry name" value="MADS"/>
    <property type="match status" value="1"/>
</dbReference>
<reference evidence="8 9" key="1">
    <citation type="submission" date="2024-01" db="EMBL/GenBank/DDBJ databases">
        <title>The genomes of 5 underutilized Papilionoideae crops provide insights into root nodulation and disease resistanc.</title>
        <authorList>
            <person name="Jiang F."/>
        </authorList>
    </citation>
    <scope>NUCLEOTIDE SEQUENCE [LARGE SCALE GENOMIC DNA]</scope>
    <source>
        <strain evidence="8">DUOXIRENSHENG_FW03</strain>
        <tissue evidence="8">Leaves</tissue>
    </source>
</reference>
<evidence type="ECO:0000256" key="3">
    <source>
        <dbReference type="ARBA" id="ARBA00023125"/>
    </source>
</evidence>
<evidence type="ECO:0000256" key="6">
    <source>
        <dbReference type="SAM" id="Coils"/>
    </source>
</evidence>
<keyword evidence="5" id="KW-0539">Nucleus</keyword>
<evidence type="ECO:0000256" key="1">
    <source>
        <dbReference type="ARBA" id="ARBA00004123"/>
    </source>
</evidence>
<feature type="coiled-coil region" evidence="6">
    <location>
        <begin position="90"/>
        <end position="117"/>
    </location>
</feature>
<evidence type="ECO:0000256" key="2">
    <source>
        <dbReference type="ARBA" id="ARBA00023015"/>
    </source>
</evidence>
<dbReference type="SUPFAM" id="SSF55455">
    <property type="entry name" value="SRF-like"/>
    <property type="match status" value="1"/>
</dbReference>
<protein>
    <recommendedName>
        <fullName evidence="7">MADS-box domain-containing protein</fullName>
    </recommendedName>
</protein>
<dbReference type="Pfam" id="PF00319">
    <property type="entry name" value="SRF-TF"/>
    <property type="match status" value="1"/>
</dbReference>
<dbReference type="CDD" id="cd00265">
    <property type="entry name" value="MADS_MEF2_like"/>
    <property type="match status" value="1"/>
</dbReference>
<dbReference type="GO" id="GO:0000978">
    <property type="term" value="F:RNA polymerase II cis-regulatory region sequence-specific DNA binding"/>
    <property type="evidence" value="ECO:0007669"/>
    <property type="project" value="TreeGrafter"/>
</dbReference>
<dbReference type="InterPro" id="IPR036879">
    <property type="entry name" value="TF_MADSbox_sf"/>
</dbReference>
<dbReference type="EMBL" id="JAYMYS010000002">
    <property type="protein sequence ID" value="KAK7405383.1"/>
    <property type="molecule type" value="Genomic_DNA"/>
</dbReference>
<dbReference type="PANTHER" id="PTHR11945">
    <property type="entry name" value="MADS BOX PROTEIN"/>
    <property type="match status" value="1"/>
</dbReference>
<gene>
    <name evidence="8" type="ORF">VNO78_06640</name>
</gene>
<evidence type="ECO:0000313" key="8">
    <source>
        <dbReference type="EMBL" id="KAK7405383.1"/>
    </source>
</evidence>
<dbReference type="GO" id="GO:0045944">
    <property type="term" value="P:positive regulation of transcription by RNA polymerase II"/>
    <property type="evidence" value="ECO:0007669"/>
    <property type="project" value="InterPro"/>
</dbReference>
<proteinExistence type="predicted"/>
<dbReference type="PRINTS" id="PR00404">
    <property type="entry name" value="MADSDOMAIN"/>
</dbReference>
<dbReference type="PANTHER" id="PTHR11945:SF229">
    <property type="entry name" value="AGAMOUS-LIKE 55-RELATED"/>
    <property type="match status" value="1"/>
</dbReference>
<keyword evidence="6" id="KW-0175">Coiled coil</keyword>
<sequence length="176" mass="20097">MGRRKIEIARLNNTNTRQVTFSKRRTGLFKKANELSILCGAKIAIVVFSPGNKPYSFGHPSVDVIAAEFLQEHKSNQVQRGPSFDDVGKIDELNLQLSDLMKQLHEDEKKNAMLDEAMNQCLETQLVEKSRDSLVEFKLKVKSHMIDVEAAETLILFSHEVVQFPVTQKKKRQKIM</sequence>
<dbReference type="Gene3D" id="3.40.1810.10">
    <property type="entry name" value="Transcription factor, MADS-box"/>
    <property type="match status" value="1"/>
</dbReference>
<keyword evidence="3" id="KW-0238">DNA-binding</keyword>
<evidence type="ECO:0000313" key="9">
    <source>
        <dbReference type="Proteomes" id="UP001386955"/>
    </source>
</evidence>
<dbReference type="PROSITE" id="PS50066">
    <property type="entry name" value="MADS_BOX_2"/>
    <property type="match status" value="1"/>
</dbReference>
<keyword evidence="9" id="KW-1185">Reference proteome</keyword>
<organism evidence="8 9">
    <name type="scientific">Psophocarpus tetragonolobus</name>
    <name type="common">Winged bean</name>
    <name type="synonym">Dolichos tetragonolobus</name>
    <dbReference type="NCBI Taxonomy" id="3891"/>
    <lineage>
        <taxon>Eukaryota</taxon>
        <taxon>Viridiplantae</taxon>
        <taxon>Streptophyta</taxon>
        <taxon>Embryophyta</taxon>
        <taxon>Tracheophyta</taxon>
        <taxon>Spermatophyta</taxon>
        <taxon>Magnoliopsida</taxon>
        <taxon>eudicotyledons</taxon>
        <taxon>Gunneridae</taxon>
        <taxon>Pentapetalae</taxon>
        <taxon>rosids</taxon>
        <taxon>fabids</taxon>
        <taxon>Fabales</taxon>
        <taxon>Fabaceae</taxon>
        <taxon>Papilionoideae</taxon>
        <taxon>50 kb inversion clade</taxon>
        <taxon>NPAAA clade</taxon>
        <taxon>indigoferoid/millettioid clade</taxon>
        <taxon>Phaseoleae</taxon>
        <taxon>Psophocarpus</taxon>
    </lineage>
</organism>
<comment type="subcellular location">
    <subcellularLocation>
        <location evidence="1">Nucleus</location>
    </subcellularLocation>
</comment>
<dbReference type="GO" id="GO:0046983">
    <property type="term" value="F:protein dimerization activity"/>
    <property type="evidence" value="ECO:0007669"/>
    <property type="project" value="InterPro"/>
</dbReference>
<name>A0AAN9XRQ3_PSOTE</name>
<keyword evidence="2" id="KW-0805">Transcription regulation</keyword>
<dbReference type="Proteomes" id="UP001386955">
    <property type="component" value="Unassembled WGS sequence"/>
</dbReference>
<dbReference type="AlphaFoldDB" id="A0AAN9XRQ3"/>
<dbReference type="FunFam" id="3.40.1810.10:FF:000006">
    <property type="entry name" value="Agamous-like MADS-box protein AGL62"/>
    <property type="match status" value="1"/>
</dbReference>
<evidence type="ECO:0000256" key="4">
    <source>
        <dbReference type="ARBA" id="ARBA00023163"/>
    </source>
</evidence>
<accession>A0AAN9XRQ3</accession>
<keyword evidence="4" id="KW-0804">Transcription</keyword>
<dbReference type="GO" id="GO:0005634">
    <property type="term" value="C:nucleus"/>
    <property type="evidence" value="ECO:0007669"/>
    <property type="project" value="UniProtKB-SubCell"/>
</dbReference>
<evidence type="ECO:0000256" key="5">
    <source>
        <dbReference type="ARBA" id="ARBA00023242"/>
    </source>
</evidence>
<dbReference type="InterPro" id="IPR033896">
    <property type="entry name" value="MEF2-like_N"/>
</dbReference>
<comment type="caution">
    <text evidence="8">The sequence shown here is derived from an EMBL/GenBank/DDBJ whole genome shotgun (WGS) entry which is preliminary data.</text>
</comment>
<dbReference type="GO" id="GO:0000981">
    <property type="term" value="F:DNA-binding transcription factor activity, RNA polymerase II-specific"/>
    <property type="evidence" value="ECO:0007669"/>
    <property type="project" value="TreeGrafter"/>
</dbReference>
<evidence type="ECO:0000259" key="7">
    <source>
        <dbReference type="PROSITE" id="PS50066"/>
    </source>
</evidence>